<sequence>MVRGLHARDLTSTCRWLNGPAFLWDAEENWPEIPSGIENLEGRELPEDIQDECKVKKQTYLNTTNGVVARLLEKYSSWTRLKRGVAWILRYKEYLVARYRVLTTSGRWVKQGRSQVKRWGCVFTCMTMRAVHIELADNLDTDSFLNALRRFISRRGTPAKILSDNGSNFKGGERELREAVQSLNNARTENFC</sequence>
<proteinExistence type="predicted"/>
<dbReference type="Gene3D" id="3.30.420.10">
    <property type="entry name" value="Ribonuclease H-like superfamily/Ribonuclease H"/>
    <property type="match status" value="1"/>
</dbReference>
<evidence type="ECO:0000313" key="1">
    <source>
        <dbReference type="EMBL" id="PIK59972.1"/>
    </source>
</evidence>
<dbReference type="PANTHER" id="PTHR47331:SF1">
    <property type="entry name" value="GAG-LIKE PROTEIN"/>
    <property type="match status" value="1"/>
</dbReference>
<dbReference type="InterPro" id="IPR036397">
    <property type="entry name" value="RNaseH_sf"/>
</dbReference>
<dbReference type="OrthoDB" id="10049357at2759"/>
<keyword evidence="2" id="KW-1185">Reference proteome</keyword>
<dbReference type="AlphaFoldDB" id="A0A2G8LIC6"/>
<gene>
    <name evidence="1" type="ORF">BSL78_03127</name>
</gene>
<dbReference type="STRING" id="307972.A0A2G8LIC6"/>
<name>A0A2G8LIC6_STIJA</name>
<dbReference type="GO" id="GO:0003676">
    <property type="term" value="F:nucleic acid binding"/>
    <property type="evidence" value="ECO:0007669"/>
    <property type="project" value="InterPro"/>
</dbReference>
<reference evidence="1 2" key="1">
    <citation type="journal article" date="2017" name="PLoS Biol.">
        <title>The sea cucumber genome provides insights into morphological evolution and visceral regeneration.</title>
        <authorList>
            <person name="Zhang X."/>
            <person name="Sun L."/>
            <person name="Yuan J."/>
            <person name="Sun Y."/>
            <person name="Gao Y."/>
            <person name="Zhang L."/>
            <person name="Li S."/>
            <person name="Dai H."/>
            <person name="Hamel J.F."/>
            <person name="Liu C."/>
            <person name="Yu Y."/>
            <person name="Liu S."/>
            <person name="Lin W."/>
            <person name="Guo K."/>
            <person name="Jin S."/>
            <person name="Xu P."/>
            <person name="Storey K.B."/>
            <person name="Huan P."/>
            <person name="Zhang T."/>
            <person name="Zhou Y."/>
            <person name="Zhang J."/>
            <person name="Lin C."/>
            <person name="Li X."/>
            <person name="Xing L."/>
            <person name="Huo D."/>
            <person name="Sun M."/>
            <person name="Wang L."/>
            <person name="Mercier A."/>
            <person name="Li F."/>
            <person name="Yang H."/>
            <person name="Xiang J."/>
        </authorList>
    </citation>
    <scope>NUCLEOTIDE SEQUENCE [LARGE SCALE GENOMIC DNA]</scope>
    <source>
        <strain evidence="1">Shaxun</strain>
        <tissue evidence="1">Muscle</tissue>
    </source>
</reference>
<comment type="caution">
    <text evidence="1">The sequence shown here is derived from an EMBL/GenBank/DDBJ whole genome shotgun (WGS) entry which is preliminary data.</text>
</comment>
<dbReference type="InterPro" id="IPR012337">
    <property type="entry name" value="RNaseH-like_sf"/>
</dbReference>
<protein>
    <recommendedName>
        <fullName evidence="3">Integrase catalytic domain-containing protein</fullName>
    </recommendedName>
</protein>
<evidence type="ECO:0008006" key="3">
    <source>
        <dbReference type="Google" id="ProtNLM"/>
    </source>
</evidence>
<dbReference type="SUPFAM" id="SSF53098">
    <property type="entry name" value="Ribonuclease H-like"/>
    <property type="match status" value="1"/>
</dbReference>
<dbReference type="Proteomes" id="UP000230750">
    <property type="component" value="Unassembled WGS sequence"/>
</dbReference>
<organism evidence="1 2">
    <name type="scientific">Stichopus japonicus</name>
    <name type="common">Sea cucumber</name>
    <dbReference type="NCBI Taxonomy" id="307972"/>
    <lineage>
        <taxon>Eukaryota</taxon>
        <taxon>Metazoa</taxon>
        <taxon>Echinodermata</taxon>
        <taxon>Eleutherozoa</taxon>
        <taxon>Echinozoa</taxon>
        <taxon>Holothuroidea</taxon>
        <taxon>Aspidochirotacea</taxon>
        <taxon>Aspidochirotida</taxon>
        <taxon>Stichopodidae</taxon>
        <taxon>Apostichopus</taxon>
    </lineage>
</organism>
<accession>A0A2G8LIC6</accession>
<dbReference type="PANTHER" id="PTHR47331">
    <property type="entry name" value="PHD-TYPE DOMAIN-CONTAINING PROTEIN"/>
    <property type="match status" value="1"/>
</dbReference>
<evidence type="ECO:0000313" key="2">
    <source>
        <dbReference type="Proteomes" id="UP000230750"/>
    </source>
</evidence>
<dbReference type="EMBL" id="MRZV01000069">
    <property type="protein sequence ID" value="PIK59972.1"/>
    <property type="molecule type" value="Genomic_DNA"/>
</dbReference>